<dbReference type="Proteomes" id="UP000248021">
    <property type="component" value="Unassembled WGS sequence"/>
</dbReference>
<proteinExistence type="predicted"/>
<dbReference type="InterPro" id="IPR021251">
    <property type="entry name" value="DUF2793"/>
</dbReference>
<evidence type="ECO:0000313" key="1">
    <source>
        <dbReference type="EMBL" id="PXW56264.1"/>
    </source>
</evidence>
<dbReference type="RefSeq" id="WP_110376042.1">
    <property type="nucleotide sequence ID" value="NZ_CAKNFM010000006.1"/>
</dbReference>
<protein>
    <submittedName>
        <fullName evidence="1">Uncharacterized protein DUF2793</fullName>
    </submittedName>
</protein>
<reference evidence="1 2" key="1">
    <citation type="submission" date="2018-05" db="EMBL/GenBank/DDBJ databases">
        <title>Genomic Encyclopedia of Type Strains, Phase IV (KMG-IV): sequencing the most valuable type-strain genomes for metagenomic binning, comparative biology and taxonomic classification.</title>
        <authorList>
            <person name="Goeker M."/>
        </authorList>
    </citation>
    <scope>NUCLEOTIDE SEQUENCE [LARGE SCALE GENOMIC DNA]</scope>
    <source>
        <strain evidence="1 2">DSM 6462</strain>
    </source>
</reference>
<comment type="caution">
    <text evidence="1">The sequence shown here is derived from an EMBL/GenBank/DDBJ whole genome shotgun (WGS) entry which is preliminary data.</text>
</comment>
<gene>
    <name evidence="1" type="ORF">C7450_10813</name>
</gene>
<evidence type="ECO:0000313" key="2">
    <source>
        <dbReference type="Proteomes" id="UP000248021"/>
    </source>
</evidence>
<dbReference type="EMBL" id="QJJK01000008">
    <property type="protein sequence ID" value="PXW56264.1"/>
    <property type="molecule type" value="Genomic_DNA"/>
</dbReference>
<name>A0A2V3U2Q1_9HYPH</name>
<dbReference type="OrthoDB" id="564699at2"/>
<keyword evidence="2" id="KW-1185">Reference proteome</keyword>
<sequence>MTETPNLALPFIAAAQAQKHVTHNEALLKLDVLVQLAVEDRHLAGPPSSPAEGAAWIVASPATGAWTGHEQEVAAFQDGAWAFLTPRIGWQAYARDEALRVTWTGTAWTAPVGGSGVVAGSSHGATTGFAIVEEDITLTGASVTSGIVIPDRAIVLAVTERVTEAVTGATSFSVGLAGEPTKFGNLLSVALGSHNIGVIGPTAFYADTALLITANGGAFTGGKLRAAIHYAHFDAASP</sequence>
<dbReference type="AlphaFoldDB" id="A0A2V3U2Q1"/>
<organism evidence="1 2">
    <name type="scientific">Chelatococcus asaccharovorans</name>
    <dbReference type="NCBI Taxonomy" id="28210"/>
    <lineage>
        <taxon>Bacteria</taxon>
        <taxon>Pseudomonadati</taxon>
        <taxon>Pseudomonadota</taxon>
        <taxon>Alphaproteobacteria</taxon>
        <taxon>Hyphomicrobiales</taxon>
        <taxon>Chelatococcaceae</taxon>
        <taxon>Chelatococcus</taxon>
    </lineage>
</organism>
<dbReference type="Pfam" id="PF10983">
    <property type="entry name" value="DUF2793"/>
    <property type="match status" value="1"/>
</dbReference>
<accession>A0A2V3U2Q1</accession>